<keyword evidence="2 4" id="KW-0378">Hydrolase</keyword>
<dbReference type="Gene3D" id="3.90.45.10">
    <property type="entry name" value="Peptide deformylase"/>
    <property type="match status" value="1"/>
</dbReference>
<dbReference type="GO" id="GO:0006412">
    <property type="term" value="P:translation"/>
    <property type="evidence" value="ECO:0007669"/>
    <property type="project" value="UniProtKB-UniRule"/>
</dbReference>
<keyword evidence="2" id="KW-0479">Metal-binding</keyword>
<dbReference type="HAMAP" id="MF_00163">
    <property type="entry name" value="Pep_deformylase"/>
    <property type="match status" value="1"/>
</dbReference>
<comment type="catalytic activity">
    <reaction evidence="2">
        <text>N-terminal N-formyl-L-methionyl-[peptide] + H2O = N-terminal L-methionyl-[peptide] + formate</text>
        <dbReference type="Rhea" id="RHEA:24420"/>
        <dbReference type="Rhea" id="RHEA-COMP:10639"/>
        <dbReference type="Rhea" id="RHEA-COMP:10640"/>
        <dbReference type="ChEBI" id="CHEBI:15377"/>
        <dbReference type="ChEBI" id="CHEBI:15740"/>
        <dbReference type="ChEBI" id="CHEBI:49298"/>
        <dbReference type="ChEBI" id="CHEBI:64731"/>
        <dbReference type="EC" id="3.5.1.88"/>
    </reaction>
</comment>
<evidence type="ECO:0000313" key="5">
    <source>
        <dbReference type="Proteomes" id="UP000320421"/>
    </source>
</evidence>
<feature type="binding site" evidence="2">
    <location>
        <position position="128"/>
    </location>
    <ligand>
        <name>Fe cation</name>
        <dbReference type="ChEBI" id="CHEBI:24875"/>
    </ligand>
</feature>
<evidence type="ECO:0000256" key="3">
    <source>
        <dbReference type="SAM" id="Coils"/>
    </source>
</evidence>
<dbReference type="PRINTS" id="PR01576">
    <property type="entry name" value="PDEFORMYLASE"/>
</dbReference>
<dbReference type="GO" id="GO:0042586">
    <property type="term" value="F:peptide deformylase activity"/>
    <property type="evidence" value="ECO:0007669"/>
    <property type="project" value="UniProtKB-UniRule"/>
</dbReference>
<dbReference type="GO" id="GO:0046872">
    <property type="term" value="F:metal ion binding"/>
    <property type="evidence" value="ECO:0007669"/>
    <property type="project" value="UniProtKB-KW"/>
</dbReference>
<keyword evidence="5" id="KW-1185">Reference proteome</keyword>
<dbReference type="NCBIfam" id="TIGR00079">
    <property type="entry name" value="pept_deformyl"/>
    <property type="match status" value="1"/>
</dbReference>
<feature type="active site" evidence="2">
    <location>
        <position position="171"/>
    </location>
</feature>
<reference evidence="4 5" key="1">
    <citation type="submission" date="2019-02" db="EMBL/GenBank/DDBJ databases">
        <title>Deep-cultivation of Planctomycetes and their phenomic and genomic characterization uncovers novel biology.</title>
        <authorList>
            <person name="Wiegand S."/>
            <person name="Jogler M."/>
            <person name="Boedeker C."/>
            <person name="Pinto D."/>
            <person name="Vollmers J."/>
            <person name="Rivas-Marin E."/>
            <person name="Kohn T."/>
            <person name="Peeters S.H."/>
            <person name="Heuer A."/>
            <person name="Rast P."/>
            <person name="Oberbeckmann S."/>
            <person name="Bunk B."/>
            <person name="Jeske O."/>
            <person name="Meyerdierks A."/>
            <person name="Storesund J.E."/>
            <person name="Kallscheuer N."/>
            <person name="Luecker S."/>
            <person name="Lage O.M."/>
            <person name="Pohl T."/>
            <person name="Merkel B.J."/>
            <person name="Hornburger P."/>
            <person name="Mueller R.-W."/>
            <person name="Bruemmer F."/>
            <person name="Labrenz M."/>
            <person name="Spormann A.M."/>
            <person name="Op den Camp H."/>
            <person name="Overmann J."/>
            <person name="Amann R."/>
            <person name="Jetten M.S.M."/>
            <person name="Mascher T."/>
            <person name="Medema M.H."/>
            <person name="Devos D.P."/>
            <person name="Kaster A.-K."/>
            <person name="Ovreas L."/>
            <person name="Rohde M."/>
            <person name="Galperin M.Y."/>
            <person name="Jogler C."/>
        </authorList>
    </citation>
    <scope>NUCLEOTIDE SEQUENCE [LARGE SCALE GENOMIC DNA]</scope>
    <source>
        <strain evidence="4 5">HG66A1</strain>
    </source>
</reference>
<dbReference type="SUPFAM" id="SSF56420">
    <property type="entry name" value="Peptide deformylase"/>
    <property type="match status" value="1"/>
</dbReference>
<dbReference type="CDD" id="cd00487">
    <property type="entry name" value="Pep_deformylase"/>
    <property type="match status" value="1"/>
</dbReference>
<evidence type="ECO:0000256" key="2">
    <source>
        <dbReference type="HAMAP-Rule" id="MF_00163"/>
    </source>
</evidence>
<name>A0A517PWJ9_9PLAN</name>
<accession>A0A517PWJ9</accession>
<keyword evidence="2" id="KW-0408">Iron</keyword>
<comment type="similarity">
    <text evidence="1 2">Belongs to the polypeptide deformylase family.</text>
</comment>
<dbReference type="PANTHER" id="PTHR10458:SF22">
    <property type="entry name" value="PEPTIDE DEFORMYLASE"/>
    <property type="match status" value="1"/>
</dbReference>
<dbReference type="InterPro" id="IPR036821">
    <property type="entry name" value="Peptide_deformylase_sf"/>
</dbReference>
<keyword evidence="3" id="KW-0175">Coiled coil</keyword>
<sequence length="230" mass="26473">MYMASLPARSSQRLEYRHRLISELCIIPRRVHLIMAALQIVNYPHPALRWKSKPIKSITPELRDIVKTMFELMYQARGIGLAANQVALPYRLFVINLTSDPGEKEEEFVFINPEITKRKGTAEGEEGCLSLPQLYGDVKRSEEITVEAYDLNGQLFEITLDDLAARAVQHEYDHIEGVMFTDRMVEAKKAELEAQIADFEAQFRHQQDRGEIASDEELRKQLAQLELELD</sequence>
<dbReference type="EMBL" id="CP036266">
    <property type="protein sequence ID" value="QDT23758.1"/>
    <property type="molecule type" value="Genomic_DNA"/>
</dbReference>
<feature type="binding site" evidence="2">
    <location>
        <position position="170"/>
    </location>
    <ligand>
        <name>Fe cation</name>
        <dbReference type="ChEBI" id="CHEBI:24875"/>
    </ligand>
</feature>
<comment type="function">
    <text evidence="2">Removes the formyl group from the N-terminal Met of newly synthesized proteins. Requires at least a dipeptide for an efficient rate of reaction. N-terminal L-methionine is a prerequisite for activity but the enzyme has broad specificity at other positions.</text>
</comment>
<evidence type="ECO:0000313" key="4">
    <source>
        <dbReference type="EMBL" id="QDT23758.1"/>
    </source>
</evidence>
<comment type="cofactor">
    <cofactor evidence="2">
        <name>Fe(2+)</name>
        <dbReference type="ChEBI" id="CHEBI:29033"/>
    </cofactor>
    <text evidence="2">Binds 1 Fe(2+) ion.</text>
</comment>
<dbReference type="PANTHER" id="PTHR10458">
    <property type="entry name" value="PEPTIDE DEFORMYLASE"/>
    <property type="match status" value="1"/>
</dbReference>
<organism evidence="4 5">
    <name type="scientific">Gimesia chilikensis</name>
    <dbReference type="NCBI Taxonomy" id="2605989"/>
    <lineage>
        <taxon>Bacteria</taxon>
        <taxon>Pseudomonadati</taxon>
        <taxon>Planctomycetota</taxon>
        <taxon>Planctomycetia</taxon>
        <taxon>Planctomycetales</taxon>
        <taxon>Planctomycetaceae</taxon>
        <taxon>Gimesia</taxon>
    </lineage>
</organism>
<protein>
    <recommendedName>
        <fullName evidence="2">Peptide deformylase</fullName>
        <shortName evidence="2">PDF</shortName>
        <ecNumber evidence="2">3.5.1.88</ecNumber>
    </recommendedName>
    <alternativeName>
        <fullName evidence="2">Polypeptide deformylase</fullName>
    </alternativeName>
</protein>
<dbReference type="Proteomes" id="UP000320421">
    <property type="component" value="Chromosome"/>
</dbReference>
<evidence type="ECO:0000256" key="1">
    <source>
        <dbReference type="ARBA" id="ARBA00010759"/>
    </source>
</evidence>
<dbReference type="InterPro" id="IPR023635">
    <property type="entry name" value="Peptide_deformylase"/>
</dbReference>
<dbReference type="EC" id="3.5.1.88" evidence="2"/>
<feature type="binding site" evidence="2">
    <location>
        <position position="174"/>
    </location>
    <ligand>
        <name>Fe cation</name>
        <dbReference type="ChEBI" id="CHEBI:24875"/>
    </ligand>
</feature>
<proteinExistence type="inferred from homology"/>
<feature type="coiled-coil region" evidence="3">
    <location>
        <begin position="182"/>
        <end position="209"/>
    </location>
</feature>
<dbReference type="NCBIfam" id="NF001159">
    <property type="entry name" value="PRK00150.1-3"/>
    <property type="match status" value="1"/>
</dbReference>
<dbReference type="AlphaFoldDB" id="A0A517PWJ9"/>
<gene>
    <name evidence="2 4" type="primary">def</name>
    <name evidence="4" type="ORF">HG66A1_55820</name>
</gene>
<keyword evidence="2" id="KW-0648">Protein biosynthesis</keyword>
<dbReference type="Pfam" id="PF01327">
    <property type="entry name" value="Pep_deformylase"/>
    <property type="match status" value="1"/>
</dbReference>